<dbReference type="InterPro" id="IPR050090">
    <property type="entry name" value="Tyrosine_recombinase_XerCD"/>
</dbReference>
<keyword evidence="13" id="KW-1185">Reference proteome</keyword>
<dbReference type="RefSeq" id="WP_189638625.1">
    <property type="nucleotide sequence ID" value="NZ_BMZF01000001.1"/>
</dbReference>
<dbReference type="InterPro" id="IPR013762">
    <property type="entry name" value="Integrase-like_cat_sf"/>
</dbReference>
<feature type="active site" description="O-(3'-phospho-DNA)-tyrosine intermediate" evidence="9">
    <location>
        <position position="284"/>
    </location>
</feature>
<keyword evidence="8 9" id="KW-0131">Cell cycle</keyword>
<feature type="active site" evidence="9">
    <location>
        <position position="252"/>
    </location>
</feature>
<sequence>MAHQWIHPFLEAIRAERDAADNTIQAYYRDLVDFQEFLADKNRDFTDASRSDVESYIVELDTRGMAETTRARHLSSIKQLYRFAFEEDWITDNPAMQIKGPKKKKHLPDTMSEADVNAMLEAATITGRNDFDKLRNTCLMQMLYATGMRVTELVSLPVNAVRGDPEMLLIKGKGGKERLVPLSTPAKLALAVYLRERDLRQDAKKGAPESRFLFPSGGKLGHLTRIRFYTLIKEIALKANIDPAKVTPHTLRHAFATHLLANGADLRVIQMLLGHADVATTEIYTHVLDEKLRELVFEHHPLAD</sequence>
<protein>
    <recommendedName>
        <fullName evidence="9">Tyrosine recombinase XerC</fullName>
    </recommendedName>
</protein>
<evidence type="ECO:0000259" key="10">
    <source>
        <dbReference type="PROSITE" id="PS51898"/>
    </source>
</evidence>
<evidence type="ECO:0000256" key="4">
    <source>
        <dbReference type="ARBA" id="ARBA00022829"/>
    </source>
</evidence>
<accession>A0ABQ3CVB5</accession>
<dbReference type="InterPro" id="IPR004107">
    <property type="entry name" value="Integrase_SAM-like_N"/>
</dbReference>
<dbReference type="Pfam" id="PF00589">
    <property type="entry name" value="Phage_integrase"/>
    <property type="match status" value="1"/>
</dbReference>
<dbReference type="NCBIfam" id="NF001399">
    <property type="entry name" value="PRK00283.1"/>
    <property type="match status" value="1"/>
</dbReference>
<dbReference type="EMBL" id="BMZF01000001">
    <property type="protein sequence ID" value="GHA40624.1"/>
    <property type="molecule type" value="Genomic_DNA"/>
</dbReference>
<keyword evidence="5 9" id="KW-0229">DNA integration</keyword>
<evidence type="ECO:0000256" key="1">
    <source>
        <dbReference type="ARBA" id="ARBA00004496"/>
    </source>
</evidence>
<dbReference type="Gene3D" id="1.10.150.130">
    <property type="match status" value="1"/>
</dbReference>
<feature type="active site" evidence="9">
    <location>
        <position position="275"/>
    </location>
</feature>
<comment type="subunit">
    <text evidence="9">Forms a cyclic heterotetrameric complex composed of two molecules of XerC and two molecules of XerD.</text>
</comment>
<dbReference type="PROSITE" id="PS51900">
    <property type="entry name" value="CB"/>
    <property type="match status" value="1"/>
</dbReference>
<comment type="subcellular location">
    <subcellularLocation>
        <location evidence="1 9">Cytoplasm</location>
    </subcellularLocation>
</comment>
<feature type="active site" evidence="9">
    <location>
        <position position="173"/>
    </location>
</feature>
<dbReference type="PROSITE" id="PS51898">
    <property type="entry name" value="TYR_RECOMBINASE"/>
    <property type="match status" value="1"/>
</dbReference>
<keyword evidence="7 9" id="KW-0233">DNA recombination</keyword>
<comment type="caution">
    <text evidence="12">The sequence shown here is derived from an EMBL/GenBank/DDBJ whole genome shotgun (WGS) entry which is preliminary data.</text>
</comment>
<gene>
    <name evidence="12" type="primary">xerD</name>
    <name evidence="9" type="synonym">xerC</name>
    <name evidence="12" type="ORF">GCM10008927_01060</name>
</gene>
<evidence type="ECO:0000256" key="9">
    <source>
        <dbReference type="HAMAP-Rule" id="MF_01808"/>
    </source>
</evidence>
<comment type="function">
    <text evidence="9">Site-specific tyrosine recombinase, which acts by catalyzing the cutting and rejoining of the recombining DNA molecules. The XerC-XerD complex is essential to convert dimers of the bacterial chromosome into monomers to permit their segregation at cell division. It also contributes to the segregational stability of plasmids.</text>
</comment>
<evidence type="ECO:0000256" key="3">
    <source>
        <dbReference type="ARBA" id="ARBA00022618"/>
    </source>
</evidence>
<evidence type="ECO:0000256" key="7">
    <source>
        <dbReference type="ARBA" id="ARBA00023172"/>
    </source>
</evidence>
<keyword evidence="6 9" id="KW-0238">DNA-binding</keyword>
<feature type="active site" evidence="9">
    <location>
        <position position="249"/>
    </location>
</feature>
<comment type="similarity">
    <text evidence="9">Belongs to the 'phage' integrase family. XerC subfamily.</text>
</comment>
<dbReference type="SUPFAM" id="SSF56349">
    <property type="entry name" value="DNA breaking-rejoining enzymes"/>
    <property type="match status" value="1"/>
</dbReference>
<evidence type="ECO:0000256" key="8">
    <source>
        <dbReference type="ARBA" id="ARBA00023306"/>
    </source>
</evidence>
<evidence type="ECO:0000256" key="6">
    <source>
        <dbReference type="ARBA" id="ARBA00023125"/>
    </source>
</evidence>
<proteinExistence type="inferred from homology"/>
<dbReference type="InterPro" id="IPR002104">
    <property type="entry name" value="Integrase_catalytic"/>
</dbReference>
<dbReference type="InterPro" id="IPR023009">
    <property type="entry name" value="Tyrosine_recombinase_XerC/XerD"/>
</dbReference>
<dbReference type="PANTHER" id="PTHR30349:SF90">
    <property type="entry name" value="TYROSINE RECOMBINASE XERD"/>
    <property type="match status" value="1"/>
</dbReference>
<dbReference type="InterPro" id="IPR044068">
    <property type="entry name" value="CB"/>
</dbReference>
<keyword evidence="4 9" id="KW-0159">Chromosome partition</keyword>
<dbReference type="InterPro" id="IPR010998">
    <property type="entry name" value="Integrase_recombinase_N"/>
</dbReference>
<feature type="domain" description="Core-binding (CB)" evidence="11">
    <location>
        <begin position="1"/>
        <end position="85"/>
    </location>
</feature>
<dbReference type="Gene3D" id="1.10.443.10">
    <property type="entry name" value="Intergrase catalytic core"/>
    <property type="match status" value="1"/>
</dbReference>
<feature type="active site" evidence="9">
    <location>
        <position position="149"/>
    </location>
</feature>
<feature type="domain" description="Tyr recombinase" evidence="10">
    <location>
        <begin position="106"/>
        <end position="297"/>
    </location>
</feature>
<dbReference type="InterPro" id="IPR011010">
    <property type="entry name" value="DNA_brk_join_enz"/>
</dbReference>
<organism evidence="12 13">
    <name type="scientific">Paramylibacter ulvae</name>
    <dbReference type="NCBI Taxonomy" id="1651968"/>
    <lineage>
        <taxon>Bacteria</taxon>
        <taxon>Pseudomonadati</taxon>
        <taxon>Pseudomonadota</taxon>
        <taxon>Alphaproteobacteria</taxon>
        <taxon>Rhodobacterales</taxon>
        <taxon>Paracoccaceae</taxon>
        <taxon>Paramylibacter</taxon>
    </lineage>
</organism>
<evidence type="ECO:0000313" key="13">
    <source>
        <dbReference type="Proteomes" id="UP000634455"/>
    </source>
</evidence>
<dbReference type="Pfam" id="PF02899">
    <property type="entry name" value="Phage_int_SAM_1"/>
    <property type="match status" value="1"/>
</dbReference>
<dbReference type="HAMAP" id="MF_01808">
    <property type="entry name" value="Recomb_XerC_XerD"/>
    <property type="match status" value="1"/>
</dbReference>
<keyword evidence="2 9" id="KW-0963">Cytoplasm</keyword>
<evidence type="ECO:0000256" key="5">
    <source>
        <dbReference type="ARBA" id="ARBA00022908"/>
    </source>
</evidence>
<dbReference type="PANTHER" id="PTHR30349">
    <property type="entry name" value="PHAGE INTEGRASE-RELATED"/>
    <property type="match status" value="1"/>
</dbReference>
<keyword evidence="3 9" id="KW-0132">Cell division</keyword>
<evidence type="ECO:0000259" key="11">
    <source>
        <dbReference type="PROSITE" id="PS51900"/>
    </source>
</evidence>
<dbReference type="Proteomes" id="UP000634455">
    <property type="component" value="Unassembled WGS sequence"/>
</dbReference>
<name>A0ABQ3CVB5_9RHOB</name>
<evidence type="ECO:0000313" key="12">
    <source>
        <dbReference type="EMBL" id="GHA40624.1"/>
    </source>
</evidence>
<evidence type="ECO:0000256" key="2">
    <source>
        <dbReference type="ARBA" id="ARBA00022490"/>
    </source>
</evidence>
<reference evidence="13" key="1">
    <citation type="journal article" date="2019" name="Int. J. Syst. Evol. Microbiol.">
        <title>The Global Catalogue of Microorganisms (GCM) 10K type strain sequencing project: providing services to taxonomists for standard genome sequencing and annotation.</title>
        <authorList>
            <consortium name="The Broad Institute Genomics Platform"/>
            <consortium name="The Broad Institute Genome Sequencing Center for Infectious Disease"/>
            <person name="Wu L."/>
            <person name="Ma J."/>
        </authorList>
    </citation>
    <scope>NUCLEOTIDE SEQUENCE [LARGE SCALE GENOMIC DNA]</scope>
    <source>
        <strain evidence="13">KCTC 32465</strain>
    </source>
</reference>